<dbReference type="EMBL" id="JACHXI010000014">
    <property type="protein sequence ID" value="MBB3104359.1"/>
    <property type="molecule type" value="Genomic_DNA"/>
</dbReference>
<proteinExistence type="predicted"/>
<organism evidence="1 2">
    <name type="scientific">Azomonas macrocytogenes</name>
    <name type="common">Azotobacter macrocytogenes</name>
    <dbReference type="NCBI Taxonomy" id="69962"/>
    <lineage>
        <taxon>Bacteria</taxon>
        <taxon>Pseudomonadati</taxon>
        <taxon>Pseudomonadota</taxon>
        <taxon>Gammaproteobacteria</taxon>
        <taxon>Pseudomonadales</taxon>
        <taxon>Pseudomonadaceae</taxon>
        <taxon>Azomonas</taxon>
    </lineage>
</organism>
<sequence length="57" mass="6846">MEYRYLRSIVAGCTRRMQIITCWISEGWNGLEVSGRLWCEKTFFGWHMPGRFQRSTI</sequence>
<gene>
    <name evidence="1" type="ORF">FHR87_002774</name>
</gene>
<protein>
    <submittedName>
        <fullName evidence="1">Uncharacterized protein</fullName>
    </submittedName>
</protein>
<name>A0A839T5N2_AZOMA</name>
<dbReference type="AlphaFoldDB" id="A0A839T5N2"/>
<reference evidence="1 2" key="1">
    <citation type="submission" date="2020-08" db="EMBL/GenBank/DDBJ databases">
        <title>Genomic Encyclopedia of Type Strains, Phase III (KMG-III): the genomes of soil and plant-associated and newly described type strains.</title>
        <authorList>
            <person name="Whitman W."/>
        </authorList>
    </citation>
    <scope>NUCLEOTIDE SEQUENCE [LARGE SCALE GENOMIC DNA]</scope>
    <source>
        <strain evidence="1 2">CECT 4462</strain>
    </source>
</reference>
<comment type="caution">
    <text evidence="1">The sequence shown here is derived from an EMBL/GenBank/DDBJ whole genome shotgun (WGS) entry which is preliminary data.</text>
</comment>
<evidence type="ECO:0000313" key="1">
    <source>
        <dbReference type="EMBL" id="MBB3104359.1"/>
    </source>
</evidence>
<dbReference type="Proteomes" id="UP000549250">
    <property type="component" value="Unassembled WGS sequence"/>
</dbReference>
<keyword evidence="2" id="KW-1185">Reference proteome</keyword>
<accession>A0A839T5N2</accession>
<evidence type="ECO:0000313" key="2">
    <source>
        <dbReference type="Proteomes" id="UP000549250"/>
    </source>
</evidence>